<evidence type="ECO:0000313" key="2">
    <source>
        <dbReference type="EMBL" id="WXT99647.1"/>
    </source>
</evidence>
<keyword evidence="1" id="KW-0472">Membrane</keyword>
<evidence type="ECO:0008006" key="3">
    <source>
        <dbReference type="Google" id="ProtNLM"/>
    </source>
</evidence>
<protein>
    <recommendedName>
        <fullName evidence="3">Polysaccharide chain length determinant N-terminal domain-containing protein</fullName>
    </recommendedName>
</protein>
<name>A0AAU6PF72_9GAMM</name>
<reference evidence="2" key="1">
    <citation type="submission" date="2023-10" db="EMBL/GenBank/DDBJ databases">
        <title>The first scallop-associated chemosynthetic bacterial symbiont.</title>
        <authorList>
            <person name="Lin Y.-T."/>
            <person name="Sun J."/>
            <person name="Ip J.C.-H."/>
            <person name="He X."/>
            <person name="Gao Z.-M."/>
            <person name="Perez M."/>
            <person name="Xu T."/>
            <person name="Qian P.-Y."/>
            <person name="Qiu J.-W."/>
        </authorList>
    </citation>
    <scope>NUCLEOTIDE SEQUENCE</scope>
    <source>
        <strain evidence="2">Gill1</strain>
    </source>
</reference>
<feature type="transmembrane region" description="Helical" evidence="1">
    <location>
        <begin position="12"/>
        <end position="33"/>
    </location>
</feature>
<keyword evidence="1" id="KW-0812">Transmembrane</keyword>
<dbReference type="EMBL" id="CP138327">
    <property type="protein sequence ID" value="WXT99647.1"/>
    <property type="molecule type" value="Genomic_DNA"/>
</dbReference>
<keyword evidence="1" id="KW-1133">Transmembrane helix</keyword>
<dbReference type="AlphaFoldDB" id="A0AAU6PF72"/>
<proteinExistence type="predicted"/>
<accession>A0AAU6PF72</accession>
<sequence>MFRFIEKTFLKIIQIIGLLFATIVLVASVFLGYNKIDIKETDAVVEMPVIKFSDYQKMTLNQEQKIAKNLGDNQQFENAFDEHINGIVGALSVLSDKAVDKEDLKQKVKISSRVKVSQYPQPIQLTYLTSLEKLTKQVATVGAEVDMDKLIQWHDYAFFQQMQKTNQNNFLQIGSVRIQKNAYSALWNALAIFAMLVIMLAVLRIEQNTRKK</sequence>
<organism evidence="2">
    <name type="scientific">Catillopecten margaritatus gill symbiont</name>
    <dbReference type="NCBI Taxonomy" id="3083288"/>
    <lineage>
        <taxon>Bacteria</taxon>
        <taxon>Pseudomonadati</taxon>
        <taxon>Pseudomonadota</taxon>
        <taxon>Gammaproteobacteria</taxon>
        <taxon>sulfur-oxidizing symbionts</taxon>
    </lineage>
</organism>
<feature type="transmembrane region" description="Helical" evidence="1">
    <location>
        <begin position="185"/>
        <end position="203"/>
    </location>
</feature>
<evidence type="ECO:0000256" key="1">
    <source>
        <dbReference type="SAM" id="Phobius"/>
    </source>
</evidence>
<gene>
    <name evidence="2" type="ORF">Ctma_0351</name>
</gene>